<evidence type="ECO:0000256" key="1">
    <source>
        <dbReference type="ARBA" id="ARBA00004123"/>
    </source>
</evidence>
<feature type="coiled-coil region" evidence="10">
    <location>
        <begin position="285"/>
        <end position="312"/>
    </location>
</feature>
<dbReference type="InterPro" id="IPR036388">
    <property type="entry name" value="WH-like_DNA-bd_sf"/>
</dbReference>
<comment type="similarity">
    <text evidence="9">Belongs to the HSF family.</text>
</comment>
<name>A0A2Z7CUE2_9LAMI</name>
<dbReference type="GO" id="GO:0000978">
    <property type="term" value="F:RNA polymerase II cis-regulatory region sequence-specific DNA binding"/>
    <property type="evidence" value="ECO:0007669"/>
    <property type="project" value="TreeGrafter"/>
</dbReference>
<feature type="domain" description="HSF-type DNA-binding" evidence="12">
    <location>
        <begin position="176"/>
        <end position="200"/>
    </location>
</feature>
<feature type="compositionally biased region" description="Low complexity" evidence="11">
    <location>
        <begin position="404"/>
        <end position="419"/>
    </location>
</feature>
<evidence type="ECO:0000256" key="10">
    <source>
        <dbReference type="SAM" id="Coils"/>
    </source>
</evidence>
<evidence type="ECO:0000256" key="8">
    <source>
        <dbReference type="ARBA" id="ARBA00023242"/>
    </source>
</evidence>
<evidence type="ECO:0000259" key="12">
    <source>
        <dbReference type="PROSITE" id="PS00434"/>
    </source>
</evidence>
<dbReference type="InterPro" id="IPR036390">
    <property type="entry name" value="WH_DNA-bd_sf"/>
</dbReference>
<dbReference type="Gene3D" id="1.10.10.10">
    <property type="entry name" value="Winged helix-like DNA-binding domain superfamily/Winged helix DNA-binding domain"/>
    <property type="match status" value="1"/>
</dbReference>
<feature type="region of interest" description="Disordered" evidence="11">
    <location>
        <begin position="256"/>
        <end position="276"/>
    </location>
</feature>
<keyword evidence="10" id="KW-0175">Coiled coil</keyword>
<keyword evidence="8" id="KW-0539">Nucleus</keyword>
<accession>A0A2Z7CUE2</accession>
<dbReference type="Proteomes" id="UP000250235">
    <property type="component" value="Unassembled WGS sequence"/>
</dbReference>
<gene>
    <name evidence="13" type="ORF">F511_29165</name>
</gene>
<dbReference type="PROSITE" id="PS00434">
    <property type="entry name" value="HSF_DOMAIN"/>
    <property type="match status" value="1"/>
</dbReference>
<dbReference type="GO" id="GO:0003700">
    <property type="term" value="F:DNA-binding transcription factor activity"/>
    <property type="evidence" value="ECO:0007669"/>
    <property type="project" value="InterPro"/>
</dbReference>
<dbReference type="Pfam" id="PF00447">
    <property type="entry name" value="HSF_DNA-bind"/>
    <property type="match status" value="1"/>
</dbReference>
<evidence type="ECO:0000256" key="9">
    <source>
        <dbReference type="RuleBase" id="RU004020"/>
    </source>
</evidence>
<protein>
    <submittedName>
        <fullName evidence="13">Heat stress transcription factor B-2b</fullName>
    </submittedName>
</protein>
<evidence type="ECO:0000256" key="2">
    <source>
        <dbReference type="ARBA" id="ARBA00011233"/>
    </source>
</evidence>
<dbReference type="OrthoDB" id="60033at2759"/>
<organism evidence="13 14">
    <name type="scientific">Dorcoceras hygrometricum</name>
    <dbReference type="NCBI Taxonomy" id="472368"/>
    <lineage>
        <taxon>Eukaryota</taxon>
        <taxon>Viridiplantae</taxon>
        <taxon>Streptophyta</taxon>
        <taxon>Embryophyta</taxon>
        <taxon>Tracheophyta</taxon>
        <taxon>Spermatophyta</taxon>
        <taxon>Magnoliopsida</taxon>
        <taxon>eudicotyledons</taxon>
        <taxon>Gunneridae</taxon>
        <taxon>Pentapetalae</taxon>
        <taxon>asterids</taxon>
        <taxon>lamiids</taxon>
        <taxon>Lamiales</taxon>
        <taxon>Gesneriaceae</taxon>
        <taxon>Didymocarpoideae</taxon>
        <taxon>Trichosporeae</taxon>
        <taxon>Loxocarpinae</taxon>
        <taxon>Dorcoceras</taxon>
    </lineage>
</organism>
<dbReference type="EMBL" id="KQ992350">
    <property type="protein sequence ID" value="KZV50691.1"/>
    <property type="molecule type" value="Genomic_DNA"/>
</dbReference>
<keyword evidence="3" id="KW-0597">Phosphoprotein</keyword>
<evidence type="ECO:0000313" key="13">
    <source>
        <dbReference type="EMBL" id="KZV50691.1"/>
    </source>
</evidence>
<reference evidence="13 14" key="1">
    <citation type="journal article" date="2015" name="Proc. Natl. Acad. Sci. U.S.A.">
        <title>The resurrection genome of Boea hygrometrica: A blueprint for survival of dehydration.</title>
        <authorList>
            <person name="Xiao L."/>
            <person name="Yang G."/>
            <person name="Zhang L."/>
            <person name="Yang X."/>
            <person name="Zhao S."/>
            <person name="Ji Z."/>
            <person name="Zhou Q."/>
            <person name="Hu M."/>
            <person name="Wang Y."/>
            <person name="Chen M."/>
            <person name="Xu Y."/>
            <person name="Jin H."/>
            <person name="Xiao X."/>
            <person name="Hu G."/>
            <person name="Bao F."/>
            <person name="Hu Y."/>
            <person name="Wan P."/>
            <person name="Li L."/>
            <person name="Deng X."/>
            <person name="Kuang T."/>
            <person name="Xiang C."/>
            <person name="Zhu J.K."/>
            <person name="Oliver M.J."/>
            <person name="He Y."/>
        </authorList>
    </citation>
    <scope>NUCLEOTIDE SEQUENCE [LARGE SCALE GENOMIC DNA]</scope>
    <source>
        <strain evidence="14">cv. XS01</strain>
    </source>
</reference>
<keyword evidence="6" id="KW-0238">DNA-binding</keyword>
<evidence type="ECO:0000313" key="14">
    <source>
        <dbReference type="Proteomes" id="UP000250235"/>
    </source>
</evidence>
<comment type="subunit">
    <text evidence="2">Homotrimer.</text>
</comment>
<dbReference type="InterPro" id="IPR000232">
    <property type="entry name" value="HSF_DNA-bd"/>
</dbReference>
<keyword evidence="5" id="KW-0346">Stress response</keyword>
<evidence type="ECO:0000256" key="3">
    <source>
        <dbReference type="ARBA" id="ARBA00022553"/>
    </source>
</evidence>
<keyword evidence="4" id="KW-0805">Transcription regulation</keyword>
<evidence type="ECO:0000256" key="6">
    <source>
        <dbReference type="ARBA" id="ARBA00023125"/>
    </source>
</evidence>
<feature type="compositionally biased region" description="Polar residues" evidence="11">
    <location>
        <begin position="258"/>
        <end position="275"/>
    </location>
</feature>
<evidence type="ECO:0000256" key="11">
    <source>
        <dbReference type="SAM" id="MobiDB-lite"/>
    </source>
</evidence>
<dbReference type="SMART" id="SM00415">
    <property type="entry name" value="HSF"/>
    <property type="match status" value="1"/>
</dbReference>
<dbReference type="FunFam" id="1.10.10.10:FF:000037">
    <property type="entry name" value="Heat stress transcription factor B-4"/>
    <property type="match status" value="1"/>
</dbReference>
<keyword evidence="7" id="KW-0804">Transcription</keyword>
<dbReference type="AlphaFoldDB" id="A0A2Z7CUE2"/>
<dbReference type="GO" id="GO:0006357">
    <property type="term" value="P:regulation of transcription by RNA polymerase II"/>
    <property type="evidence" value="ECO:0007669"/>
    <property type="project" value="TreeGrafter"/>
</dbReference>
<keyword evidence="14" id="KW-1185">Reference proteome</keyword>
<proteinExistence type="inferred from homology"/>
<dbReference type="PANTHER" id="PTHR10015:SF333">
    <property type="entry name" value="HEAT STRESS TRANSCRIPTION FACTOR B-2A"/>
    <property type="match status" value="1"/>
</dbReference>
<sequence>MTNRITRAQHGLNRTEPPDSLQNLSSDRCTGFAHTSAASAQVTYSTRLTQHMTYLSACTRSGPTRSAHITKLRISSHNYTASLTYLRCADLWFGLNEKMNIPSLLCTIGGGRSGMARIGGGGDSAAGETSRSLPTPFLTKTYQLVDDPVIDDVISWNEDGSTFIVWNQTEFARDLLPKYFKHNNFSSFVRQLNTYGFRKVVPDRWEFSNDCFRRGEKNLLSDIQRRKVATSPLPTLAAAPPLPPLVMQQAPAALPMSVSPSDSGEEQVLSSSNSPALVREFSGSTAELVGENDRLRKENIQLNKELSHMKNMCNNIYDLMSSYSTCSSRIDNHRNSSQPNSEENGLKPLDLLPMARFCNEMDIATVAESVSGSEMNNIKSAAEEISARLFGVPIGLKRGREGEGSSSGHDMDLQLQQQGDDIKSEPLDQGDDQSSSLLKRSNSRRSSG</sequence>
<feature type="region of interest" description="Disordered" evidence="11">
    <location>
        <begin position="1"/>
        <end position="23"/>
    </location>
</feature>
<dbReference type="SUPFAM" id="SSF46785">
    <property type="entry name" value="Winged helix' DNA-binding domain"/>
    <property type="match status" value="1"/>
</dbReference>
<evidence type="ECO:0000256" key="7">
    <source>
        <dbReference type="ARBA" id="ARBA00023163"/>
    </source>
</evidence>
<dbReference type="PRINTS" id="PR00056">
    <property type="entry name" value="HSFDOMAIN"/>
</dbReference>
<dbReference type="GO" id="GO:0005634">
    <property type="term" value="C:nucleus"/>
    <property type="evidence" value="ECO:0007669"/>
    <property type="project" value="UniProtKB-SubCell"/>
</dbReference>
<evidence type="ECO:0000256" key="5">
    <source>
        <dbReference type="ARBA" id="ARBA00023016"/>
    </source>
</evidence>
<comment type="subcellular location">
    <subcellularLocation>
        <location evidence="1">Nucleus</location>
    </subcellularLocation>
</comment>
<dbReference type="PANTHER" id="PTHR10015">
    <property type="entry name" value="HEAT SHOCK TRANSCRIPTION FACTOR"/>
    <property type="match status" value="1"/>
</dbReference>
<evidence type="ECO:0000256" key="4">
    <source>
        <dbReference type="ARBA" id="ARBA00023015"/>
    </source>
</evidence>
<feature type="region of interest" description="Disordered" evidence="11">
    <location>
        <begin position="398"/>
        <end position="448"/>
    </location>
</feature>